<gene>
    <name evidence="6" type="primary">pol</name>
    <name evidence="6" type="ORF">TNCV_284481</name>
</gene>
<dbReference type="InterPro" id="IPR021109">
    <property type="entry name" value="Peptidase_aspartic_dom_sf"/>
</dbReference>
<dbReference type="AlphaFoldDB" id="A0A8X6SJG1"/>
<organism evidence="6 7">
    <name type="scientific">Trichonephila clavipes</name>
    <name type="common">Golden silk orbweaver</name>
    <name type="synonym">Nephila clavipes</name>
    <dbReference type="NCBI Taxonomy" id="2585209"/>
    <lineage>
        <taxon>Eukaryota</taxon>
        <taxon>Metazoa</taxon>
        <taxon>Ecdysozoa</taxon>
        <taxon>Arthropoda</taxon>
        <taxon>Chelicerata</taxon>
        <taxon>Arachnida</taxon>
        <taxon>Araneae</taxon>
        <taxon>Araneomorphae</taxon>
        <taxon>Entelegynae</taxon>
        <taxon>Araneoidea</taxon>
        <taxon>Nephilidae</taxon>
        <taxon>Trichonephila</taxon>
    </lineage>
</organism>
<dbReference type="Pfam" id="PF00078">
    <property type="entry name" value="RVT_1"/>
    <property type="match status" value="1"/>
</dbReference>
<sequence length="520" mass="60041">MTSVELPYVPILLNETALWDTGAEKSFISEEVYRKYFSNRPRQKTKDRVVTAQRARCSHLGRVELQIRIREFQKPWEFHILDNMQYQCILGIYFMKASRLTMDFDQISLIIPDNQSKQLPKVEKPVDIDLADTKLGDGQQRQLKALFNNFKWLFSYQPGLTHVLYHEIDTGDKGPVVSRPYKYDRVKQGIIDYHIDKMLRDGTICPINSTYASPVVLTRKKNDLPPDSPEAYRFAIDYRKLNVITKYPRYSLTVIDDLLTNIPQTGVTSTLDLRSGYFQLAISPKDIEKTAFITRNGTFALLRMPFGLSGAEPNFQKAIDIILKPVIGRFMSVNMDDVIITLPSLKDNLDHLNQVFTLLRDAGLTLNKEKCHFARDKLKYLGLIISKDGIETDSNKIRAITEMRPPKNNREVSKFLGMTGWYQKFIPRYADIECFFRASCTQSRFPVAQSGKKERKEKAQISNNFNHLHLRTATGGSDVVQSGLPIFDDFFQHLWPYIGNNTANVVFQMVKRLWLIRIDQ</sequence>
<dbReference type="Gene3D" id="3.10.10.10">
    <property type="entry name" value="HIV Type 1 Reverse Transcriptase, subunit A, domain 1"/>
    <property type="match status" value="1"/>
</dbReference>
<dbReference type="GO" id="GO:0004519">
    <property type="term" value="F:endonuclease activity"/>
    <property type="evidence" value="ECO:0007669"/>
    <property type="project" value="UniProtKB-KW"/>
</dbReference>
<dbReference type="InterPro" id="IPR043502">
    <property type="entry name" value="DNA/RNA_pol_sf"/>
</dbReference>
<dbReference type="PROSITE" id="PS50878">
    <property type="entry name" value="RT_POL"/>
    <property type="match status" value="1"/>
</dbReference>
<evidence type="ECO:0000259" key="5">
    <source>
        <dbReference type="PROSITE" id="PS50878"/>
    </source>
</evidence>
<dbReference type="EMBL" id="BMAU01021313">
    <property type="protein sequence ID" value="GFY12345.1"/>
    <property type="molecule type" value="Genomic_DNA"/>
</dbReference>
<name>A0A8X6SJG1_TRICX</name>
<dbReference type="InterPro" id="IPR043128">
    <property type="entry name" value="Rev_trsase/Diguanyl_cyclase"/>
</dbReference>
<dbReference type="InterPro" id="IPR050951">
    <property type="entry name" value="Retrovirus_Pol_polyprotein"/>
</dbReference>
<dbReference type="InterPro" id="IPR000477">
    <property type="entry name" value="RT_dom"/>
</dbReference>
<evidence type="ECO:0000313" key="7">
    <source>
        <dbReference type="Proteomes" id="UP000887159"/>
    </source>
</evidence>
<keyword evidence="3" id="KW-0540">Nuclease</keyword>
<dbReference type="CDD" id="cd00303">
    <property type="entry name" value="retropepsin_like"/>
    <property type="match status" value="1"/>
</dbReference>
<dbReference type="GO" id="GO:0016779">
    <property type="term" value="F:nucleotidyltransferase activity"/>
    <property type="evidence" value="ECO:0007669"/>
    <property type="project" value="UniProtKB-KW"/>
</dbReference>
<evidence type="ECO:0000256" key="3">
    <source>
        <dbReference type="ARBA" id="ARBA00022722"/>
    </source>
</evidence>
<evidence type="ECO:0000256" key="2">
    <source>
        <dbReference type="ARBA" id="ARBA00022695"/>
    </source>
</evidence>
<dbReference type="Proteomes" id="UP000887159">
    <property type="component" value="Unassembled WGS sequence"/>
</dbReference>
<dbReference type="SUPFAM" id="SSF50630">
    <property type="entry name" value="Acid proteases"/>
    <property type="match status" value="1"/>
</dbReference>
<dbReference type="CDD" id="cd01647">
    <property type="entry name" value="RT_LTR"/>
    <property type="match status" value="1"/>
</dbReference>
<evidence type="ECO:0000256" key="4">
    <source>
        <dbReference type="ARBA" id="ARBA00022759"/>
    </source>
</evidence>
<keyword evidence="1" id="KW-0808">Transferase</keyword>
<evidence type="ECO:0000256" key="1">
    <source>
        <dbReference type="ARBA" id="ARBA00022679"/>
    </source>
</evidence>
<dbReference type="SUPFAM" id="SSF56672">
    <property type="entry name" value="DNA/RNA polymerases"/>
    <property type="match status" value="1"/>
</dbReference>
<proteinExistence type="predicted"/>
<dbReference type="Gene3D" id="3.30.70.270">
    <property type="match status" value="2"/>
</dbReference>
<dbReference type="Gene3D" id="2.40.70.10">
    <property type="entry name" value="Acid Proteases"/>
    <property type="match status" value="1"/>
</dbReference>
<comment type="caution">
    <text evidence="6">The sequence shown here is derived from an EMBL/GenBank/DDBJ whole genome shotgun (WGS) entry which is preliminary data.</text>
</comment>
<keyword evidence="2" id="KW-0548">Nucleotidyltransferase</keyword>
<protein>
    <submittedName>
        <fullName evidence="6">Retrovirus-related Pol polyprotein from transposon 297</fullName>
    </submittedName>
</protein>
<accession>A0A8X6SJG1</accession>
<dbReference type="PANTHER" id="PTHR37984">
    <property type="entry name" value="PROTEIN CBG26694"/>
    <property type="match status" value="1"/>
</dbReference>
<keyword evidence="4" id="KW-0378">Hydrolase</keyword>
<keyword evidence="4" id="KW-0255">Endonuclease</keyword>
<reference evidence="6" key="1">
    <citation type="submission" date="2020-08" db="EMBL/GenBank/DDBJ databases">
        <title>Multicomponent nature underlies the extraordinary mechanical properties of spider dragline silk.</title>
        <authorList>
            <person name="Kono N."/>
            <person name="Nakamura H."/>
            <person name="Mori M."/>
            <person name="Yoshida Y."/>
            <person name="Ohtoshi R."/>
            <person name="Malay A.D."/>
            <person name="Moran D.A.P."/>
            <person name="Tomita M."/>
            <person name="Numata K."/>
            <person name="Arakawa K."/>
        </authorList>
    </citation>
    <scope>NUCLEOTIDE SEQUENCE</scope>
</reference>
<dbReference type="GO" id="GO:0071897">
    <property type="term" value="P:DNA biosynthetic process"/>
    <property type="evidence" value="ECO:0007669"/>
    <property type="project" value="UniProtKB-ARBA"/>
</dbReference>
<evidence type="ECO:0000313" key="6">
    <source>
        <dbReference type="EMBL" id="GFY12345.1"/>
    </source>
</evidence>
<dbReference type="PANTHER" id="PTHR37984:SF5">
    <property type="entry name" value="PROTEIN NYNRIN-LIKE"/>
    <property type="match status" value="1"/>
</dbReference>
<dbReference type="Pfam" id="PF13975">
    <property type="entry name" value="gag-asp_proteas"/>
    <property type="match status" value="1"/>
</dbReference>
<keyword evidence="7" id="KW-1185">Reference proteome</keyword>
<feature type="domain" description="Reverse transcriptase" evidence="5">
    <location>
        <begin position="205"/>
        <end position="385"/>
    </location>
</feature>